<keyword evidence="2 4" id="KW-0863">Zinc-finger</keyword>
<feature type="domain" description="C3H1-type" evidence="5">
    <location>
        <begin position="6"/>
        <end position="32"/>
    </location>
</feature>
<protein>
    <submittedName>
        <fullName evidence="6">ZINC FINGER CCCH DOMAIN-CONTAINING PROTEIN 40</fullName>
    </submittedName>
</protein>
<dbReference type="PANTHER" id="PTHR38160:SF1">
    <property type="entry name" value="ZINC FINGER CCCH DOMAIN-CONTAINING PROTEIN 40"/>
    <property type="match status" value="1"/>
</dbReference>
<organism evidence="6 7">
    <name type="scientific">Salix purpurea</name>
    <name type="common">Purple osier willow</name>
    <dbReference type="NCBI Taxonomy" id="77065"/>
    <lineage>
        <taxon>Eukaryota</taxon>
        <taxon>Viridiplantae</taxon>
        <taxon>Streptophyta</taxon>
        <taxon>Embryophyta</taxon>
        <taxon>Tracheophyta</taxon>
        <taxon>Spermatophyta</taxon>
        <taxon>Magnoliopsida</taxon>
        <taxon>eudicotyledons</taxon>
        <taxon>Gunneridae</taxon>
        <taxon>Pentapetalae</taxon>
        <taxon>rosids</taxon>
        <taxon>fabids</taxon>
        <taxon>Malpighiales</taxon>
        <taxon>Salicaceae</taxon>
        <taxon>Saliceae</taxon>
        <taxon>Salix</taxon>
    </lineage>
</organism>
<comment type="caution">
    <text evidence="6">The sequence shown here is derived from an EMBL/GenBank/DDBJ whole genome shotgun (WGS) entry which is preliminary data.</text>
</comment>
<evidence type="ECO:0000256" key="2">
    <source>
        <dbReference type="ARBA" id="ARBA00022771"/>
    </source>
</evidence>
<keyword evidence="7" id="KW-1185">Reference proteome</keyword>
<dbReference type="InterPro" id="IPR036855">
    <property type="entry name" value="Znf_CCCH_sf"/>
</dbReference>
<dbReference type="EMBL" id="JAPFFK010000010">
    <property type="protein sequence ID" value="KAJ6741118.1"/>
    <property type="molecule type" value="Genomic_DNA"/>
</dbReference>
<evidence type="ECO:0000313" key="6">
    <source>
        <dbReference type="EMBL" id="KAJ6741118.1"/>
    </source>
</evidence>
<dbReference type="GO" id="GO:0008270">
    <property type="term" value="F:zinc ion binding"/>
    <property type="evidence" value="ECO:0007669"/>
    <property type="project" value="UniProtKB-KW"/>
</dbReference>
<proteinExistence type="predicted"/>
<dbReference type="SUPFAM" id="SSF90229">
    <property type="entry name" value="CCCH zinc finger"/>
    <property type="match status" value="1"/>
</dbReference>
<dbReference type="AlphaFoldDB" id="A0A9Q0ZNN7"/>
<accession>A0A9Q0ZNN7</accession>
<keyword evidence="3 4" id="KW-0862">Zinc</keyword>
<dbReference type="InterPro" id="IPR000571">
    <property type="entry name" value="Znf_CCCH"/>
</dbReference>
<sequence length="42" mass="5016">MAERKLFKTKLCVLYRKGRCHRQNCSFAHGNAELRQSMPSRY</sequence>
<dbReference type="PANTHER" id="PTHR38160">
    <property type="entry name" value="ZINC FINGER CCCH DOMAIN-CONTAINING PROTEIN 40"/>
    <property type="match status" value="1"/>
</dbReference>
<dbReference type="Gene3D" id="4.10.1000.10">
    <property type="entry name" value="Zinc finger, CCCH-type"/>
    <property type="match status" value="1"/>
</dbReference>
<evidence type="ECO:0000256" key="4">
    <source>
        <dbReference type="PROSITE-ProRule" id="PRU00723"/>
    </source>
</evidence>
<evidence type="ECO:0000256" key="3">
    <source>
        <dbReference type="ARBA" id="ARBA00022833"/>
    </source>
</evidence>
<name>A0A9Q0ZNN7_SALPP</name>
<reference evidence="6" key="1">
    <citation type="submission" date="2022-11" db="EMBL/GenBank/DDBJ databases">
        <authorList>
            <person name="Hyden B.L."/>
            <person name="Feng K."/>
            <person name="Yates T."/>
            <person name="Jawdy S."/>
            <person name="Smart L.B."/>
            <person name="Muchero W."/>
        </authorList>
    </citation>
    <scope>NUCLEOTIDE SEQUENCE</scope>
    <source>
        <tissue evidence="6">Shoot tip</tissue>
    </source>
</reference>
<evidence type="ECO:0000313" key="7">
    <source>
        <dbReference type="Proteomes" id="UP001151532"/>
    </source>
</evidence>
<gene>
    <name evidence="6" type="ORF">OIU79_001113</name>
</gene>
<feature type="non-terminal residue" evidence="6">
    <location>
        <position position="42"/>
    </location>
</feature>
<keyword evidence="1 4" id="KW-0479">Metal-binding</keyword>
<evidence type="ECO:0000256" key="1">
    <source>
        <dbReference type="ARBA" id="ARBA00022723"/>
    </source>
</evidence>
<dbReference type="Proteomes" id="UP001151532">
    <property type="component" value="Chromosome 7"/>
</dbReference>
<reference evidence="6" key="2">
    <citation type="journal article" date="2023" name="Int. J. Mol. Sci.">
        <title>De Novo Assembly and Annotation of 11 Diverse Shrub Willow (Salix) Genomes Reveals Novel Gene Organization in Sex-Linked Regions.</title>
        <authorList>
            <person name="Hyden B."/>
            <person name="Feng K."/>
            <person name="Yates T.B."/>
            <person name="Jawdy S."/>
            <person name="Cereghino C."/>
            <person name="Smart L.B."/>
            <person name="Muchero W."/>
        </authorList>
    </citation>
    <scope>NUCLEOTIDE SEQUENCE</scope>
    <source>
        <tissue evidence="6">Shoot tip</tissue>
    </source>
</reference>
<dbReference type="OrthoDB" id="665283at2759"/>
<dbReference type="PROSITE" id="PS50103">
    <property type="entry name" value="ZF_C3H1"/>
    <property type="match status" value="1"/>
</dbReference>
<feature type="zinc finger region" description="C3H1-type" evidence="4">
    <location>
        <begin position="6"/>
        <end position="32"/>
    </location>
</feature>
<dbReference type="InterPro" id="IPR045868">
    <property type="entry name" value="Znf_C3H13/40"/>
</dbReference>
<evidence type="ECO:0000259" key="5">
    <source>
        <dbReference type="PROSITE" id="PS50103"/>
    </source>
</evidence>